<dbReference type="Proteomes" id="UP000800094">
    <property type="component" value="Unassembled WGS sequence"/>
</dbReference>
<dbReference type="OrthoDB" id="6334211at2759"/>
<dbReference type="InterPro" id="IPR027417">
    <property type="entry name" value="P-loop_NTPase"/>
</dbReference>
<keyword evidence="5" id="KW-0547">Nucleotide-binding</keyword>
<dbReference type="PANTHER" id="PTHR23117">
    <property type="entry name" value="GUANYLATE KINASE-RELATED"/>
    <property type="match status" value="1"/>
</dbReference>
<accession>A0A6A6IW53</accession>
<evidence type="ECO:0000256" key="1">
    <source>
        <dbReference type="ARBA" id="ARBA00005790"/>
    </source>
</evidence>
<dbReference type="SUPFAM" id="SSF52540">
    <property type="entry name" value="P-loop containing nucleoside triphosphate hydrolases"/>
    <property type="match status" value="1"/>
</dbReference>
<organism evidence="10 11">
    <name type="scientific">Trematosphaeria pertusa</name>
    <dbReference type="NCBI Taxonomy" id="390896"/>
    <lineage>
        <taxon>Eukaryota</taxon>
        <taxon>Fungi</taxon>
        <taxon>Dikarya</taxon>
        <taxon>Ascomycota</taxon>
        <taxon>Pezizomycotina</taxon>
        <taxon>Dothideomycetes</taxon>
        <taxon>Pleosporomycetidae</taxon>
        <taxon>Pleosporales</taxon>
        <taxon>Massarineae</taxon>
        <taxon>Trematosphaeriaceae</taxon>
        <taxon>Trematosphaeria</taxon>
    </lineage>
</organism>
<comment type="similarity">
    <text evidence="1">Belongs to the guanylate kinase family.</text>
</comment>
<dbReference type="EC" id="2.7.4.8" evidence="2"/>
<evidence type="ECO:0000256" key="2">
    <source>
        <dbReference type="ARBA" id="ARBA00012961"/>
    </source>
</evidence>
<dbReference type="PANTHER" id="PTHR23117:SF13">
    <property type="entry name" value="GUANYLATE KINASE"/>
    <property type="match status" value="1"/>
</dbReference>
<keyword evidence="7" id="KW-0067">ATP-binding</keyword>
<dbReference type="CDD" id="cd00071">
    <property type="entry name" value="GMPK"/>
    <property type="match status" value="1"/>
</dbReference>
<evidence type="ECO:0000256" key="5">
    <source>
        <dbReference type="ARBA" id="ARBA00022741"/>
    </source>
</evidence>
<protein>
    <recommendedName>
        <fullName evidence="3">Guanylate kinase</fullName>
        <ecNumber evidence="2">2.7.4.8</ecNumber>
    </recommendedName>
    <alternativeName>
        <fullName evidence="8">GMP kinase</fullName>
    </alternativeName>
</protein>
<dbReference type="InterPro" id="IPR008145">
    <property type="entry name" value="GK/Ca_channel_bsu"/>
</dbReference>
<dbReference type="InterPro" id="IPR008144">
    <property type="entry name" value="Guanylate_kin-like_dom"/>
</dbReference>
<dbReference type="RefSeq" id="XP_033689785.1">
    <property type="nucleotide sequence ID" value="XM_033832703.1"/>
</dbReference>
<gene>
    <name evidence="10" type="ORF">BU26DRAFT_559438</name>
</gene>
<dbReference type="InterPro" id="IPR017665">
    <property type="entry name" value="Guanylate_kinase"/>
</dbReference>
<dbReference type="FunFam" id="3.40.50.300:FF:000776">
    <property type="entry name" value="Guanylate kinase 2"/>
    <property type="match status" value="1"/>
</dbReference>
<evidence type="ECO:0000313" key="11">
    <source>
        <dbReference type="Proteomes" id="UP000800094"/>
    </source>
</evidence>
<evidence type="ECO:0000259" key="9">
    <source>
        <dbReference type="PROSITE" id="PS50052"/>
    </source>
</evidence>
<dbReference type="PROSITE" id="PS50052">
    <property type="entry name" value="GUANYLATE_KINASE_2"/>
    <property type="match status" value="1"/>
</dbReference>
<reference evidence="10" key="1">
    <citation type="journal article" date="2020" name="Stud. Mycol.">
        <title>101 Dothideomycetes genomes: a test case for predicting lifestyles and emergence of pathogens.</title>
        <authorList>
            <person name="Haridas S."/>
            <person name="Albert R."/>
            <person name="Binder M."/>
            <person name="Bloem J."/>
            <person name="Labutti K."/>
            <person name="Salamov A."/>
            <person name="Andreopoulos B."/>
            <person name="Baker S."/>
            <person name="Barry K."/>
            <person name="Bills G."/>
            <person name="Bluhm B."/>
            <person name="Cannon C."/>
            <person name="Castanera R."/>
            <person name="Culley D."/>
            <person name="Daum C."/>
            <person name="Ezra D."/>
            <person name="Gonzalez J."/>
            <person name="Henrissat B."/>
            <person name="Kuo A."/>
            <person name="Liang C."/>
            <person name="Lipzen A."/>
            <person name="Lutzoni F."/>
            <person name="Magnuson J."/>
            <person name="Mondo S."/>
            <person name="Nolan M."/>
            <person name="Ohm R."/>
            <person name="Pangilinan J."/>
            <person name="Park H.-J."/>
            <person name="Ramirez L."/>
            <person name="Alfaro M."/>
            <person name="Sun H."/>
            <person name="Tritt A."/>
            <person name="Yoshinaga Y."/>
            <person name="Zwiers L.-H."/>
            <person name="Turgeon B."/>
            <person name="Goodwin S."/>
            <person name="Spatafora J."/>
            <person name="Crous P."/>
            <person name="Grigoriev I."/>
        </authorList>
    </citation>
    <scope>NUCLEOTIDE SEQUENCE</scope>
    <source>
        <strain evidence="10">CBS 122368</strain>
    </source>
</reference>
<dbReference type="FunFam" id="3.30.63.10:FF:000002">
    <property type="entry name" value="Guanylate kinase 1"/>
    <property type="match status" value="1"/>
</dbReference>
<dbReference type="SMART" id="SM00072">
    <property type="entry name" value="GuKc"/>
    <property type="match status" value="1"/>
</dbReference>
<dbReference type="Gene3D" id="3.30.63.10">
    <property type="entry name" value="Guanylate Kinase phosphate binding domain"/>
    <property type="match status" value="1"/>
</dbReference>
<keyword evidence="4" id="KW-0808">Transferase</keyword>
<keyword evidence="11" id="KW-1185">Reference proteome</keyword>
<dbReference type="GO" id="GO:0005829">
    <property type="term" value="C:cytosol"/>
    <property type="evidence" value="ECO:0007669"/>
    <property type="project" value="TreeGrafter"/>
</dbReference>
<dbReference type="GeneID" id="54586033"/>
<dbReference type="Pfam" id="PF00625">
    <property type="entry name" value="Guanylate_kin"/>
    <property type="match status" value="1"/>
</dbReference>
<keyword evidence="6 10" id="KW-0418">Kinase</keyword>
<dbReference type="GO" id="GO:0005524">
    <property type="term" value="F:ATP binding"/>
    <property type="evidence" value="ECO:0007669"/>
    <property type="project" value="UniProtKB-KW"/>
</dbReference>
<dbReference type="EMBL" id="ML987190">
    <property type="protein sequence ID" value="KAF2254781.1"/>
    <property type="molecule type" value="Genomic_DNA"/>
</dbReference>
<evidence type="ECO:0000313" key="10">
    <source>
        <dbReference type="EMBL" id="KAF2254781.1"/>
    </source>
</evidence>
<feature type="domain" description="Guanylate kinase-like" evidence="9">
    <location>
        <begin position="9"/>
        <end position="192"/>
    </location>
</feature>
<evidence type="ECO:0000256" key="6">
    <source>
        <dbReference type="ARBA" id="ARBA00022777"/>
    </source>
</evidence>
<evidence type="ECO:0000256" key="3">
    <source>
        <dbReference type="ARBA" id="ARBA00016296"/>
    </source>
</evidence>
<name>A0A6A6IW53_9PLEO</name>
<dbReference type="GO" id="GO:0004385">
    <property type="term" value="F:GMP kinase activity"/>
    <property type="evidence" value="ECO:0007669"/>
    <property type="project" value="UniProtKB-EC"/>
</dbReference>
<dbReference type="InterPro" id="IPR020590">
    <property type="entry name" value="Guanylate_kinase_CS"/>
</dbReference>
<evidence type="ECO:0000256" key="8">
    <source>
        <dbReference type="ARBA" id="ARBA00030128"/>
    </source>
</evidence>
<proteinExistence type="inferred from homology"/>
<dbReference type="AlphaFoldDB" id="A0A6A6IW53"/>
<sequence>MTPTPPPDRRLIVISGPSGTGKGTLCQKLFDAHPDTFALTVSHTTRKPRAGEVEGVTYFFVSPSTFTSLVSQDGFVEHTFFGGNYYGTSKKTIADQIAKGLVVVLEVEMEGIQQMRASSSIHARYIFVKPPSFETLEARLRSRGTENEEDIQKRLARAEVELEYADTAGVHDKIIINDDLKKAYEELHEFIYRPQNGI</sequence>
<dbReference type="NCBIfam" id="TIGR03263">
    <property type="entry name" value="guanyl_kin"/>
    <property type="match status" value="1"/>
</dbReference>
<dbReference type="PROSITE" id="PS00856">
    <property type="entry name" value="GUANYLATE_KINASE_1"/>
    <property type="match status" value="1"/>
</dbReference>
<evidence type="ECO:0000256" key="4">
    <source>
        <dbReference type="ARBA" id="ARBA00022679"/>
    </source>
</evidence>
<evidence type="ECO:0000256" key="7">
    <source>
        <dbReference type="ARBA" id="ARBA00022840"/>
    </source>
</evidence>
<dbReference type="Gene3D" id="3.40.50.300">
    <property type="entry name" value="P-loop containing nucleotide triphosphate hydrolases"/>
    <property type="match status" value="1"/>
</dbReference>